<dbReference type="AlphaFoldDB" id="A0AB39HBZ4"/>
<gene>
    <name evidence="1" type="ORF">AB0763_02065</name>
</gene>
<dbReference type="RefSeq" id="WP_306102390.1">
    <property type="nucleotide sequence ID" value="NZ_CP162601.1"/>
</dbReference>
<name>A0AB39HBZ4_9VIBR</name>
<accession>A0AB39HBZ4</accession>
<evidence type="ECO:0000313" key="1">
    <source>
        <dbReference type="EMBL" id="XDK25452.1"/>
    </source>
</evidence>
<reference evidence="1" key="1">
    <citation type="submission" date="2024-07" db="EMBL/GenBank/DDBJ databases">
        <title>Genome Analysis of a Potential Novel Vibrio Species Secreting pH- and Thermo-stable Alginate Lyase and its Application in Producing Alginate Oligosaccharides.</title>
        <authorList>
            <person name="Huang H."/>
            <person name="Bao K."/>
        </authorList>
    </citation>
    <scope>NUCLEOTIDE SEQUENCE</scope>
    <source>
        <strain evidence="1">HB236076</strain>
    </source>
</reference>
<dbReference type="KEGG" id="vih:AB0763_02065"/>
<proteinExistence type="predicted"/>
<dbReference type="EMBL" id="CP162601">
    <property type="protein sequence ID" value="XDK25452.1"/>
    <property type="molecule type" value="Genomic_DNA"/>
</dbReference>
<sequence>MRLAHRSQNNSLRGVPMLDILDFIMEAFGYEQSLVERSTLD</sequence>
<organism evidence="1">
    <name type="scientific">Vibrio sp. HB236076</name>
    <dbReference type="NCBI Taxonomy" id="3232307"/>
    <lineage>
        <taxon>Bacteria</taxon>
        <taxon>Pseudomonadati</taxon>
        <taxon>Pseudomonadota</taxon>
        <taxon>Gammaproteobacteria</taxon>
        <taxon>Vibrionales</taxon>
        <taxon>Vibrionaceae</taxon>
        <taxon>Vibrio</taxon>
    </lineage>
</organism>
<protein>
    <submittedName>
        <fullName evidence="1">Uncharacterized protein</fullName>
    </submittedName>
</protein>